<evidence type="ECO:0000256" key="7">
    <source>
        <dbReference type="ARBA" id="ARBA00022729"/>
    </source>
</evidence>
<dbReference type="EC" id="2.4.1.17" evidence="3"/>
<dbReference type="InterPro" id="IPR050271">
    <property type="entry name" value="UDP-glycosyltransferase"/>
</dbReference>
<evidence type="ECO:0000256" key="5">
    <source>
        <dbReference type="ARBA" id="ARBA00022679"/>
    </source>
</evidence>
<organism evidence="12 13">
    <name type="scientific">Panagrolaimus davidi</name>
    <dbReference type="NCBI Taxonomy" id="227884"/>
    <lineage>
        <taxon>Eukaryota</taxon>
        <taxon>Metazoa</taxon>
        <taxon>Ecdysozoa</taxon>
        <taxon>Nematoda</taxon>
        <taxon>Chromadorea</taxon>
        <taxon>Rhabditida</taxon>
        <taxon>Tylenchina</taxon>
        <taxon>Panagrolaimomorpha</taxon>
        <taxon>Panagrolaimoidea</taxon>
        <taxon>Panagrolaimidae</taxon>
        <taxon>Panagrolaimus</taxon>
    </lineage>
</organism>
<dbReference type="PANTHER" id="PTHR48043:SF23">
    <property type="entry name" value="UDP-GLUCURONOSYLTRANSFERASE"/>
    <property type="match status" value="1"/>
</dbReference>
<dbReference type="WBParaSite" id="PDA_v2.g22407.t1">
    <property type="protein sequence ID" value="PDA_v2.g22407.t1"/>
    <property type="gene ID" value="PDA_v2.g22407"/>
</dbReference>
<evidence type="ECO:0000256" key="9">
    <source>
        <dbReference type="ARBA" id="ARBA00023136"/>
    </source>
</evidence>
<accession>A0A914PUJ8</accession>
<evidence type="ECO:0000313" key="12">
    <source>
        <dbReference type="Proteomes" id="UP000887578"/>
    </source>
</evidence>
<evidence type="ECO:0000256" key="3">
    <source>
        <dbReference type="ARBA" id="ARBA00012544"/>
    </source>
</evidence>
<evidence type="ECO:0000256" key="6">
    <source>
        <dbReference type="ARBA" id="ARBA00022692"/>
    </source>
</evidence>
<evidence type="ECO:0000256" key="4">
    <source>
        <dbReference type="ARBA" id="ARBA00022676"/>
    </source>
</evidence>
<dbReference type="Pfam" id="PF00201">
    <property type="entry name" value="UDPGT"/>
    <property type="match status" value="1"/>
</dbReference>
<evidence type="ECO:0000256" key="2">
    <source>
        <dbReference type="ARBA" id="ARBA00009995"/>
    </source>
</evidence>
<keyword evidence="7" id="KW-0732">Signal</keyword>
<evidence type="ECO:0000256" key="8">
    <source>
        <dbReference type="ARBA" id="ARBA00022989"/>
    </source>
</evidence>
<comment type="similarity">
    <text evidence="2">Belongs to the UDP-glycosyltransferase family.</text>
</comment>
<protein>
    <recommendedName>
        <fullName evidence="3">glucuronosyltransferase</fullName>
        <ecNumber evidence="3">2.4.1.17</ecNumber>
    </recommendedName>
</protein>
<dbReference type="GO" id="GO:0016020">
    <property type="term" value="C:membrane"/>
    <property type="evidence" value="ECO:0007669"/>
    <property type="project" value="UniProtKB-SubCell"/>
</dbReference>
<keyword evidence="4" id="KW-0328">Glycosyltransferase</keyword>
<dbReference type="PANTHER" id="PTHR48043">
    <property type="entry name" value="EG:EG0003.4 PROTEIN-RELATED"/>
    <property type="match status" value="1"/>
</dbReference>
<reference evidence="13" key="1">
    <citation type="submission" date="2022-11" db="UniProtKB">
        <authorList>
            <consortium name="WormBaseParasite"/>
        </authorList>
    </citation>
    <scope>IDENTIFICATION</scope>
</reference>
<dbReference type="Gene3D" id="3.40.50.2000">
    <property type="entry name" value="Glycogen Phosphorylase B"/>
    <property type="match status" value="1"/>
</dbReference>
<name>A0A914PUJ8_9BILA</name>
<evidence type="ECO:0000256" key="11">
    <source>
        <dbReference type="SAM" id="Phobius"/>
    </source>
</evidence>
<dbReference type="SUPFAM" id="SSF53756">
    <property type="entry name" value="UDP-Glycosyltransferase/glycogen phosphorylase"/>
    <property type="match status" value="1"/>
</dbReference>
<dbReference type="InterPro" id="IPR002213">
    <property type="entry name" value="UDP_glucos_trans"/>
</dbReference>
<keyword evidence="12" id="KW-1185">Reference proteome</keyword>
<sequence length="434" mass="49899">MWEERADDLIITARTMEFVEGIFIDACKNQFDDVEALEYLKSQNFDLGIAESFDNCGFGILHAIGLKKIITVFTMPFPDNLSTKIGLGRSESYVPSLIGGTDVEMGIWGRFQNLYRLWHTDSMNILGPNCGIEKVVQDKIDPKFTTANAIAQSSFIFINSEEHLDFPRPITPKIVFIGGFNLDLHHKECEELNALVADAKDGFVFLSFGSVAQSFMMPLKMKQEILKTFKKFPNIKFLWKYENETDKIADEFSNVITKPWFNQQAIFDHPKLICFITHGGMNSLVELSYKGVPAIIVPLFADQYRNAHLLKYRKTGLVLTKDKLNAENLSKMISKMIKDKSFKENAQKLSKRMNSKPFSAKEKFLKYVEFASKTEIFDNFDLHGRNLNFIEFYNLDIYGILLLILFTAFFIVVKFCFVFYGYLYKESSKKAKNC</sequence>
<dbReference type="CDD" id="cd03784">
    <property type="entry name" value="GT1_Gtf-like"/>
    <property type="match status" value="1"/>
</dbReference>
<evidence type="ECO:0000256" key="1">
    <source>
        <dbReference type="ARBA" id="ARBA00004167"/>
    </source>
</evidence>
<dbReference type="GO" id="GO:0015020">
    <property type="term" value="F:glucuronosyltransferase activity"/>
    <property type="evidence" value="ECO:0007669"/>
    <property type="project" value="UniProtKB-EC"/>
</dbReference>
<dbReference type="FunFam" id="3.40.50.2000:FF:000038">
    <property type="entry name" value="UDP-GlucuronosylTransferase"/>
    <property type="match status" value="1"/>
</dbReference>
<keyword evidence="5" id="KW-0808">Transferase</keyword>
<keyword evidence="6 11" id="KW-0812">Transmembrane</keyword>
<evidence type="ECO:0000256" key="10">
    <source>
        <dbReference type="ARBA" id="ARBA00047475"/>
    </source>
</evidence>
<dbReference type="Proteomes" id="UP000887578">
    <property type="component" value="Unplaced"/>
</dbReference>
<dbReference type="AlphaFoldDB" id="A0A914PUJ8"/>
<evidence type="ECO:0000313" key="13">
    <source>
        <dbReference type="WBParaSite" id="PDA_v2.g22407.t1"/>
    </source>
</evidence>
<proteinExistence type="inferred from homology"/>
<keyword evidence="9 11" id="KW-0472">Membrane</keyword>
<keyword evidence="8 11" id="KW-1133">Transmembrane helix</keyword>
<feature type="transmembrane region" description="Helical" evidence="11">
    <location>
        <begin position="397"/>
        <end position="423"/>
    </location>
</feature>
<comment type="catalytic activity">
    <reaction evidence="10">
        <text>glucuronate acceptor + UDP-alpha-D-glucuronate = acceptor beta-D-glucuronoside + UDP + H(+)</text>
        <dbReference type="Rhea" id="RHEA:21032"/>
        <dbReference type="ChEBI" id="CHEBI:15378"/>
        <dbReference type="ChEBI" id="CHEBI:58052"/>
        <dbReference type="ChEBI" id="CHEBI:58223"/>
        <dbReference type="ChEBI" id="CHEBI:132367"/>
        <dbReference type="ChEBI" id="CHEBI:132368"/>
        <dbReference type="EC" id="2.4.1.17"/>
    </reaction>
</comment>
<comment type="subcellular location">
    <subcellularLocation>
        <location evidence="1">Membrane</location>
        <topology evidence="1">Single-pass membrane protein</topology>
    </subcellularLocation>
</comment>